<name>A0A814E9J5_9BILA</name>
<dbReference type="SUPFAM" id="SSF57756">
    <property type="entry name" value="Retrovirus zinc finger-like domains"/>
    <property type="match status" value="1"/>
</dbReference>
<sequence>MPSVSKSSVSSQDTTRSILVTKVSLALDEDTILRSLAHNYVSIEKVSRRYSRDGQPIGSIQVDFKSDQQPMKIIEQGYIFIDGKKHPVRAYWPLVCHRCQQEGHYASQCPKNPLTEERFNELLEMQQEQFANMMNSFEAKWNARLSQLKTSSTNSNMEQLVPIFKDLNTVCQQFFQQNGQTQQQLGSIFSRVQGVQTKSNNQ</sequence>
<dbReference type="OrthoDB" id="9997090at2759"/>
<feature type="domain" description="CCHC-type" evidence="2">
    <location>
        <begin position="96"/>
        <end position="111"/>
    </location>
</feature>
<keyword evidence="1" id="KW-0863">Zinc-finger</keyword>
<proteinExistence type="predicted"/>
<dbReference type="GO" id="GO:0008270">
    <property type="term" value="F:zinc ion binding"/>
    <property type="evidence" value="ECO:0007669"/>
    <property type="project" value="UniProtKB-KW"/>
</dbReference>
<dbReference type="Gene3D" id="4.10.60.10">
    <property type="entry name" value="Zinc finger, CCHC-type"/>
    <property type="match status" value="1"/>
</dbReference>
<evidence type="ECO:0000259" key="2">
    <source>
        <dbReference type="PROSITE" id="PS50158"/>
    </source>
</evidence>
<dbReference type="EMBL" id="CAJNOW010009873">
    <property type="protein sequence ID" value="CAF1571979.1"/>
    <property type="molecule type" value="Genomic_DNA"/>
</dbReference>
<dbReference type="EMBL" id="CAJNOV010000048">
    <property type="protein sequence ID" value="CAF0966509.1"/>
    <property type="molecule type" value="Genomic_DNA"/>
</dbReference>
<evidence type="ECO:0000313" key="4">
    <source>
        <dbReference type="EMBL" id="CAF1571979.1"/>
    </source>
</evidence>
<dbReference type="InterPro" id="IPR036875">
    <property type="entry name" value="Znf_CCHC_sf"/>
</dbReference>
<evidence type="ECO:0000313" key="5">
    <source>
        <dbReference type="Proteomes" id="UP000663855"/>
    </source>
</evidence>
<evidence type="ECO:0000256" key="1">
    <source>
        <dbReference type="PROSITE-ProRule" id="PRU00047"/>
    </source>
</evidence>
<dbReference type="Proteomes" id="UP000663834">
    <property type="component" value="Unassembled WGS sequence"/>
</dbReference>
<dbReference type="Pfam" id="PF00098">
    <property type="entry name" value="zf-CCHC"/>
    <property type="match status" value="1"/>
</dbReference>
<gene>
    <name evidence="3" type="ORF">CJN711_LOCUS660</name>
    <name evidence="4" type="ORF">KQP761_LOCUS19265</name>
</gene>
<dbReference type="AlphaFoldDB" id="A0A814E9J5"/>
<reference evidence="3" key="1">
    <citation type="submission" date="2021-02" db="EMBL/GenBank/DDBJ databases">
        <authorList>
            <person name="Nowell W R."/>
        </authorList>
    </citation>
    <scope>NUCLEOTIDE SEQUENCE</scope>
</reference>
<dbReference type="PROSITE" id="PS50158">
    <property type="entry name" value="ZF_CCHC"/>
    <property type="match status" value="1"/>
</dbReference>
<dbReference type="SMART" id="SM00343">
    <property type="entry name" value="ZnF_C2HC"/>
    <property type="match status" value="1"/>
</dbReference>
<evidence type="ECO:0000313" key="3">
    <source>
        <dbReference type="EMBL" id="CAF0966509.1"/>
    </source>
</evidence>
<organism evidence="3 5">
    <name type="scientific">Rotaria magnacalcarata</name>
    <dbReference type="NCBI Taxonomy" id="392030"/>
    <lineage>
        <taxon>Eukaryota</taxon>
        <taxon>Metazoa</taxon>
        <taxon>Spiralia</taxon>
        <taxon>Gnathifera</taxon>
        <taxon>Rotifera</taxon>
        <taxon>Eurotatoria</taxon>
        <taxon>Bdelloidea</taxon>
        <taxon>Philodinida</taxon>
        <taxon>Philodinidae</taxon>
        <taxon>Rotaria</taxon>
    </lineage>
</organism>
<dbReference type="Proteomes" id="UP000663855">
    <property type="component" value="Unassembled WGS sequence"/>
</dbReference>
<dbReference type="GO" id="GO:0003676">
    <property type="term" value="F:nucleic acid binding"/>
    <property type="evidence" value="ECO:0007669"/>
    <property type="project" value="InterPro"/>
</dbReference>
<keyword evidence="1" id="KW-0862">Zinc</keyword>
<keyword evidence="1" id="KW-0479">Metal-binding</keyword>
<accession>A0A814E9J5</accession>
<dbReference type="InterPro" id="IPR001878">
    <property type="entry name" value="Znf_CCHC"/>
</dbReference>
<comment type="caution">
    <text evidence="3">The sequence shown here is derived from an EMBL/GenBank/DDBJ whole genome shotgun (WGS) entry which is preliminary data.</text>
</comment>
<protein>
    <recommendedName>
        <fullName evidence="2">CCHC-type domain-containing protein</fullName>
    </recommendedName>
</protein>